<keyword evidence="2" id="KW-1185">Reference proteome</keyword>
<proteinExistence type="predicted"/>
<reference evidence="2" key="1">
    <citation type="submission" date="2016-04" db="EMBL/GenBank/DDBJ databases">
        <title>Comparative genomics of biotechnologically important yeasts.</title>
        <authorList>
            <consortium name="DOE Joint Genome Institute"/>
            <person name="Riley R."/>
            <person name="Haridas S."/>
            <person name="Wolfe K.H."/>
            <person name="Lopes M.R."/>
            <person name="Hittinger C.T."/>
            <person name="Goker M."/>
            <person name="Salamov A."/>
            <person name="Wisecaver J."/>
            <person name="Long T.M."/>
            <person name="Aerts A.L."/>
            <person name="Barry K."/>
            <person name="Choi C."/>
            <person name="Clum A."/>
            <person name="Coughlan A.Y."/>
            <person name="Deshpande S."/>
            <person name="Douglass A.P."/>
            <person name="Hanson S.J."/>
            <person name="Klenk H.-P."/>
            <person name="Labutti K."/>
            <person name="Lapidus A."/>
            <person name="Lindquist E."/>
            <person name="Lipzen A."/>
            <person name="Meier-Kolthoff J.P."/>
            <person name="Ohm R.A."/>
            <person name="Otillar R.P."/>
            <person name="Pangilinan J."/>
            <person name="Peng Y."/>
            <person name="Rokas A."/>
            <person name="Rosa C.A."/>
            <person name="Scheuner C."/>
            <person name="Sibirny A.A."/>
            <person name="Slot J.C."/>
            <person name="Stielow J.B."/>
            <person name="Sun H."/>
            <person name="Kurtzman C.P."/>
            <person name="Blackwell M."/>
            <person name="Grigoriev I.V."/>
            <person name="Jeffries T.W."/>
        </authorList>
    </citation>
    <scope>NUCLEOTIDE SEQUENCE [LARGE SCALE GENOMIC DNA]</scope>
    <source>
        <strain evidence="2">NRRL YB-2248</strain>
    </source>
</reference>
<gene>
    <name evidence="1" type="ORF">CANARDRAFT_74446</name>
</gene>
<evidence type="ECO:0000313" key="1">
    <source>
        <dbReference type="EMBL" id="ODV83945.1"/>
    </source>
</evidence>
<evidence type="ECO:0000313" key="2">
    <source>
        <dbReference type="Proteomes" id="UP000094801"/>
    </source>
</evidence>
<dbReference type="EMBL" id="KV453860">
    <property type="protein sequence ID" value="ODV83945.1"/>
    <property type="molecule type" value="Genomic_DNA"/>
</dbReference>
<dbReference type="AlphaFoldDB" id="A0A1E4SWQ7"/>
<dbReference type="Proteomes" id="UP000094801">
    <property type="component" value="Unassembled WGS sequence"/>
</dbReference>
<dbReference type="OrthoDB" id="10551985at2759"/>
<protein>
    <submittedName>
        <fullName evidence="1">Uncharacterized protein</fullName>
    </submittedName>
</protein>
<sequence length="166" mass="19037">MEKLDTIFKNTVNHITSVPNTGKKLYSQQYISPLSVAIKYYFTKLIQNPHLHVKHITTTSDFDVEVLIAETDKLRTNMPSIDMLLGKITYNRAFDLTSLYGEVDSLVNLEEGNGSRFDIVVIEDLCDIFNVEFFKNYTYGNELSYNKAFLATSATCPDISNYHNYH</sequence>
<accession>A0A1E4SWQ7</accession>
<organism evidence="1 2">
    <name type="scientific">[Candida] arabinofermentans NRRL YB-2248</name>
    <dbReference type="NCBI Taxonomy" id="983967"/>
    <lineage>
        <taxon>Eukaryota</taxon>
        <taxon>Fungi</taxon>
        <taxon>Dikarya</taxon>
        <taxon>Ascomycota</taxon>
        <taxon>Saccharomycotina</taxon>
        <taxon>Pichiomycetes</taxon>
        <taxon>Pichiales</taxon>
        <taxon>Pichiaceae</taxon>
        <taxon>Ogataea</taxon>
        <taxon>Ogataea/Candida clade</taxon>
    </lineage>
</organism>
<name>A0A1E4SWQ7_9ASCO</name>